<dbReference type="InterPro" id="IPR036518">
    <property type="entry name" value="CobE/GbiG_C_sf"/>
</dbReference>
<evidence type="ECO:0000313" key="3">
    <source>
        <dbReference type="Proteomes" id="UP000029553"/>
    </source>
</evidence>
<reference evidence="2 3" key="1">
    <citation type="submission" date="2013-09" db="EMBL/GenBank/DDBJ databases">
        <title>High correlation between genotypes and phenotypes of environmental bacteria Comamonas testosteroni strains.</title>
        <authorList>
            <person name="Liu L."/>
            <person name="Zhu W."/>
            <person name="Xia X."/>
            <person name="Xu B."/>
            <person name="Luo M."/>
            <person name="Wang G."/>
        </authorList>
    </citation>
    <scope>NUCLEOTIDE SEQUENCE [LARGE SCALE GENOMIC DNA]</scope>
    <source>
        <strain evidence="2 3">JL40</strain>
    </source>
</reference>
<dbReference type="GO" id="GO:0009236">
    <property type="term" value="P:cobalamin biosynthetic process"/>
    <property type="evidence" value="ECO:0007669"/>
    <property type="project" value="InterPro"/>
</dbReference>
<dbReference type="RefSeq" id="WP_034369583.1">
    <property type="nucleotide sequence ID" value="NZ_AWOR01000046.1"/>
</dbReference>
<dbReference type="Proteomes" id="UP000029553">
    <property type="component" value="Unassembled WGS sequence"/>
</dbReference>
<organism evidence="2 3">
    <name type="scientific">Comamonas testosteroni</name>
    <name type="common">Pseudomonas testosteroni</name>
    <dbReference type="NCBI Taxonomy" id="285"/>
    <lineage>
        <taxon>Bacteria</taxon>
        <taxon>Pseudomonadati</taxon>
        <taxon>Pseudomonadota</taxon>
        <taxon>Betaproteobacteria</taxon>
        <taxon>Burkholderiales</taxon>
        <taxon>Comamonadaceae</taxon>
        <taxon>Comamonas</taxon>
    </lineage>
</organism>
<protein>
    <recommendedName>
        <fullName evidence="1">CobE/GbiG C-terminal domain-containing protein</fullName>
    </recommendedName>
</protein>
<proteinExistence type="predicted"/>
<evidence type="ECO:0000313" key="2">
    <source>
        <dbReference type="EMBL" id="KGH29533.1"/>
    </source>
</evidence>
<comment type="caution">
    <text evidence="2">The sequence shown here is derived from an EMBL/GenBank/DDBJ whole genome shotgun (WGS) entry which is preliminary data.</text>
</comment>
<sequence>MRYLFAGWGFQAGALPQSFESCWTQAHQRLESADSAPCRWTFALLASKSQTSAARALQDWARRIPGHIDWKTCAESEIAHIATPSHSARLQQRFATGSVAEALALQAGAALTHRRLLVLRTVSADRRATLAIAGLPLPTPFIPGVLP</sequence>
<dbReference type="AlphaFoldDB" id="A0A096FIM0"/>
<dbReference type="Pfam" id="PF01890">
    <property type="entry name" value="CbiG_C"/>
    <property type="match status" value="1"/>
</dbReference>
<name>A0A096FIM0_COMTE</name>
<dbReference type="SUPFAM" id="SSF159664">
    <property type="entry name" value="CobE/GbiG C-terminal domain-like"/>
    <property type="match status" value="1"/>
</dbReference>
<dbReference type="EMBL" id="AWOR01000046">
    <property type="protein sequence ID" value="KGH29533.1"/>
    <property type="molecule type" value="Genomic_DNA"/>
</dbReference>
<dbReference type="InterPro" id="IPR002750">
    <property type="entry name" value="CobE/GbiG_C"/>
</dbReference>
<dbReference type="Gene3D" id="3.30.420.180">
    <property type="entry name" value="CobE/GbiG C-terminal domain"/>
    <property type="match status" value="1"/>
</dbReference>
<accession>A0A096FIM0</accession>
<feature type="domain" description="CobE/GbiG C-terminal" evidence="1">
    <location>
        <begin position="4"/>
        <end position="133"/>
    </location>
</feature>
<evidence type="ECO:0000259" key="1">
    <source>
        <dbReference type="Pfam" id="PF01890"/>
    </source>
</evidence>
<gene>
    <name evidence="2" type="ORF">P353_12785</name>
</gene>